<dbReference type="Gene3D" id="3.40.50.1820">
    <property type="entry name" value="alpha/beta hydrolase"/>
    <property type="match status" value="1"/>
</dbReference>
<gene>
    <name evidence="2" type="ORF">K469DRAFT_733767</name>
</gene>
<keyword evidence="2" id="KW-0378">Hydrolase</keyword>
<keyword evidence="3" id="KW-1185">Reference proteome</keyword>
<dbReference type="InterPro" id="IPR000639">
    <property type="entry name" value="Epox_hydrolase-like"/>
</dbReference>
<dbReference type="PRINTS" id="PR00412">
    <property type="entry name" value="EPOXHYDRLASE"/>
</dbReference>
<dbReference type="EMBL" id="ML994610">
    <property type="protein sequence ID" value="KAF2194947.1"/>
    <property type="molecule type" value="Genomic_DNA"/>
</dbReference>
<reference evidence="2" key="1">
    <citation type="journal article" date="2020" name="Stud. Mycol.">
        <title>101 Dothideomycetes genomes: a test case for predicting lifestyles and emergence of pathogens.</title>
        <authorList>
            <person name="Haridas S."/>
            <person name="Albert R."/>
            <person name="Binder M."/>
            <person name="Bloem J."/>
            <person name="Labutti K."/>
            <person name="Salamov A."/>
            <person name="Andreopoulos B."/>
            <person name="Baker S."/>
            <person name="Barry K."/>
            <person name="Bills G."/>
            <person name="Bluhm B."/>
            <person name="Cannon C."/>
            <person name="Castanera R."/>
            <person name="Culley D."/>
            <person name="Daum C."/>
            <person name="Ezra D."/>
            <person name="Gonzalez J."/>
            <person name="Henrissat B."/>
            <person name="Kuo A."/>
            <person name="Liang C."/>
            <person name="Lipzen A."/>
            <person name="Lutzoni F."/>
            <person name="Magnuson J."/>
            <person name="Mondo S."/>
            <person name="Nolan M."/>
            <person name="Ohm R."/>
            <person name="Pangilinan J."/>
            <person name="Park H.-J."/>
            <person name="Ramirez L."/>
            <person name="Alfaro M."/>
            <person name="Sun H."/>
            <person name="Tritt A."/>
            <person name="Yoshinaga Y."/>
            <person name="Zwiers L.-H."/>
            <person name="Turgeon B."/>
            <person name="Goodwin S."/>
            <person name="Spatafora J."/>
            <person name="Crous P."/>
            <person name="Grigoriev I."/>
        </authorList>
    </citation>
    <scope>NUCLEOTIDE SEQUENCE</scope>
    <source>
        <strain evidence="2">CBS 207.26</strain>
    </source>
</reference>
<organism evidence="2 3">
    <name type="scientific">Zopfia rhizophila CBS 207.26</name>
    <dbReference type="NCBI Taxonomy" id="1314779"/>
    <lineage>
        <taxon>Eukaryota</taxon>
        <taxon>Fungi</taxon>
        <taxon>Dikarya</taxon>
        <taxon>Ascomycota</taxon>
        <taxon>Pezizomycotina</taxon>
        <taxon>Dothideomycetes</taxon>
        <taxon>Dothideomycetes incertae sedis</taxon>
        <taxon>Zopfiaceae</taxon>
        <taxon>Zopfia</taxon>
    </lineage>
</organism>
<evidence type="ECO:0000259" key="1">
    <source>
        <dbReference type="Pfam" id="PF00561"/>
    </source>
</evidence>
<dbReference type="GO" id="GO:0016787">
    <property type="term" value="F:hydrolase activity"/>
    <property type="evidence" value="ECO:0007669"/>
    <property type="project" value="UniProtKB-KW"/>
</dbReference>
<dbReference type="InterPro" id="IPR029058">
    <property type="entry name" value="AB_hydrolase_fold"/>
</dbReference>
<evidence type="ECO:0000313" key="2">
    <source>
        <dbReference type="EMBL" id="KAF2194947.1"/>
    </source>
</evidence>
<proteinExistence type="predicted"/>
<dbReference type="InterPro" id="IPR000073">
    <property type="entry name" value="AB_hydrolase_1"/>
</dbReference>
<dbReference type="PANTHER" id="PTHR43689">
    <property type="entry name" value="HYDROLASE"/>
    <property type="match status" value="1"/>
</dbReference>
<feature type="domain" description="AB hydrolase-1" evidence="1">
    <location>
        <begin position="94"/>
        <end position="202"/>
    </location>
</feature>
<dbReference type="SUPFAM" id="SSF53474">
    <property type="entry name" value="alpha/beta-Hydrolases"/>
    <property type="match status" value="1"/>
</dbReference>
<dbReference type="OrthoDB" id="6431331at2759"/>
<name>A0A6A6ES32_9PEZI</name>
<dbReference type="Proteomes" id="UP000800200">
    <property type="component" value="Unassembled WGS sequence"/>
</dbReference>
<dbReference type="PANTHER" id="PTHR43689:SF8">
    <property type="entry name" value="ALPHA_BETA-HYDROLASES SUPERFAMILY PROTEIN"/>
    <property type="match status" value="1"/>
</dbReference>
<protein>
    <submittedName>
        <fullName evidence="2">Alpha/beta-hydrolase</fullName>
    </submittedName>
</protein>
<dbReference type="Pfam" id="PF00561">
    <property type="entry name" value="Abhydrolase_1"/>
    <property type="match status" value="1"/>
</dbReference>
<sequence length="488" mass="54780">MIRALLWRGFRFAFGMFSLLSLSAVAIFRDGALFQRPSKKEKEELTAAQEKFWDLSKNPLPGLNHKFVTLKNGIKLHYVVNHGPDSPNWKNVTIFIHGFPDSYLLWRHLLTSPTLSQSSILIAVDLPGYGGSDGLPNYSPEFMLEIMTAFILRMRERYLRQGVKFYTVAHDWGGIVGARLAAEAPQLADRWIILSAVLPQQAYSNVTQKVASSKQMLHTWLHWPFSSRLLKKALTTISPVLSQGGRSFYIFVMNLPKPLANWFGGMGNFWFLRIIHKVQAGKLNAEGKITGDVHGKEKAEYMAVTTGPGLEQFATGVEKEGKKESYSEDVKKRIKDYGWSEKIRVYREGLALSPWEKSLETVVGLSEIESRPLRFGSGAGLFEDGPPGSLKAPATVIYGKMDTAFEPKLCLGGIGDYLVNRSQVVILEKGGHWLPFEEQGIKVLEAVTAWAVEGEKEPLRARLERWKDVNIIVHKGAEVEYALSEQRA</sequence>
<accession>A0A6A6ES32</accession>
<dbReference type="AlphaFoldDB" id="A0A6A6ES32"/>
<evidence type="ECO:0000313" key="3">
    <source>
        <dbReference type="Proteomes" id="UP000800200"/>
    </source>
</evidence>